<reference evidence="2 3" key="1">
    <citation type="journal article" date="2014" name="BMC Genomics">
        <title>A genomic perspective on a new bacterial genus and species from the Alcaligenaceae family, Basilea psittacipulmonis.</title>
        <authorList>
            <person name="Whiteson K.L."/>
            <person name="Hernandez D."/>
            <person name="Lazarevic V."/>
            <person name="Gaia N."/>
            <person name="Farinelli L."/>
            <person name="Francois P."/>
            <person name="Pilo P."/>
            <person name="Frey J."/>
            <person name="Schrenzel J."/>
        </authorList>
    </citation>
    <scope>NUCLEOTIDE SEQUENCE [LARGE SCALE GENOMIC DNA]</scope>
    <source>
        <strain evidence="2 3">DSM 24701</strain>
    </source>
</reference>
<dbReference type="EMBL" id="CP009238">
    <property type="protein sequence ID" value="AIL33278.1"/>
    <property type="molecule type" value="Genomic_DNA"/>
</dbReference>
<keyword evidence="1" id="KW-1133">Transmembrane helix</keyword>
<keyword evidence="3" id="KW-1185">Reference proteome</keyword>
<keyword evidence="1" id="KW-0812">Transmembrane</keyword>
<name>A0A077DJN4_9BURK</name>
<evidence type="ECO:0000313" key="3">
    <source>
        <dbReference type="Proteomes" id="UP000028945"/>
    </source>
</evidence>
<keyword evidence="1" id="KW-0472">Membrane</keyword>
<protein>
    <submittedName>
        <fullName evidence="2">Uncharacterized protein</fullName>
    </submittedName>
</protein>
<accession>A0A077DJN4</accession>
<dbReference type="RefSeq" id="WP_038501153.1">
    <property type="nucleotide sequence ID" value="NZ_AFWK01000062.1"/>
</dbReference>
<dbReference type="HOGENOM" id="CLU_2091995_0_0_4"/>
<dbReference type="STRING" id="1072685.IX83_08195"/>
<evidence type="ECO:0000313" key="2">
    <source>
        <dbReference type="EMBL" id="AIL33278.1"/>
    </source>
</evidence>
<proteinExistence type="predicted"/>
<dbReference type="AlphaFoldDB" id="A0A077DJN4"/>
<evidence type="ECO:0000256" key="1">
    <source>
        <dbReference type="SAM" id="Phobius"/>
    </source>
</evidence>
<dbReference type="KEGG" id="bpsi:IX83_08195"/>
<gene>
    <name evidence="2" type="ORF">IX83_08195</name>
</gene>
<dbReference type="OrthoDB" id="480426at2"/>
<feature type="transmembrane region" description="Helical" evidence="1">
    <location>
        <begin position="7"/>
        <end position="25"/>
    </location>
</feature>
<dbReference type="Proteomes" id="UP000028945">
    <property type="component" value="Chromosome"/>
</dbReference>
<sequence length="116" mass="13568">MIKKITILYLACCVSGCLWVWYPPYSSFWNEDIWVHQNNNTSPSGDTVRECYAQALAPFETKVVGGLEIAANPDDQEKVGNLEGACLYQKGYRFNASWKYCYRFERTCKKWNKYRK</sequence>
<organism evidence="2 3">
    <name type="scientific">Basilea psittacipulmonis DSM 24701</name>
    <dbReference type="NCBI Taxonomy" id="1072685"/>
    <lineage>
        <taxon>Bacteria</taxon>
        <taxon>Pseudomonadati</taxon>
        <taxon>Pseudomonadota</taxon>
        <taxon>Betaproteobacteria</taxon>
        <taxon>Burkholderiales</taxon>
        <taxon>Alcaligenaceae</taxon>
        <taxon>Basilea</taxon>
    </lineage>
</organism>